<dbReference type="GO" id="GO:0020037">
    <property type="term" value="F:heme binding"/>
    <property type="evidence" value="ECO:0007669"/>
    <property type="project" value="InterPro"/>
</dbReference>
<keyword evidence="3" id="KW-0349">Heme</keyword>
<dbReference type="Proteomes" id="UP001231189">
    <property type="component" value="Unassembled WGS sequence"/>
</dbReference>
<dbReference type="EMBL" id="JAUUTY010000004">
    <property type="protein sequence ID" value="KAK1647265.1"/>
    <property type="molecule type" value="Genomic_DNA"/>
</dbReference>
<dbReference type="InterPro" id="IPR001128">
    <property type="entry name" value="Cyt_P450"/>
</dbReference>
<evidence type="ECO:0000256" key="7">
    <source>
        <dbReference type="ARBA" id="ARBA00023002"/>
    </source>
</evidence>
<evidence type="ECO:0000256" key="9">
    <source>
        <dbReference type="ARBA" id="ARBA00023033"/>
    </source>
</evidence>
<keyword evidence="12" id="KW-1185">Reference proteome</keyword>
<accession>A0AAD8SA75</accession>
<protein>
    <submittedName>
        <fullName evidence="11">Uncharacterized protein</fullName>
    </submittedName>
</protein>
<evidence type="ECO:0000256" key="10">
    <source>
        <dbReference type="ARBA" id="ARBA00023136"/>
    </source>
</evidence>
<comment type="subcellular location">
    <subcellularLocation>
        <location evidence="1">Membrane</location>
    </subcellularLocation>
</comment>
<organism evidence="11 12">
    <name type="scientific">Lolium multiflorum</name>
    <name type="common">Italian ryegrass</name>
    <name type="synonym">Lolium perenne subsp. multiflorum</name>
    <dbReference type="NCBI Taxonomy" id="4521"/>
    <lineage>
        <taxon>Eukaryota</taxon>
        <taxon>Viridiplantae</taxon>
        <taxon>Streptophyta</taxon>
        <taxon>Embryophyta</taxon>
        <taxon>Tracheophyta</taxon>
        <taxon>Spermatophyta</taxon>
        <taxon>Magnoliopsida</taxon>
        <taxon>Liliopsida</taxon>
        <taxon>Poales</taxon>
        <taxon>Poaceae</taxon>
        <taxon>BOP clade</taxon>
        <taxon>Pooideae</taxon>
        <taxon>Poodae</taxon>
        <taxon>Poeae</taxon>
        <taxon>Poeae Chloroplast Group 2 (Poeae type)</taxon>
        <taxon>Loliodinae</taxon>
        <taxon>Loliinae</taxon>
        <taxon>Lolium</taxon>
    </lineage>
</organism>
<dbReference type="PANTHER" id="PTHR24282:SF99">
    <property type="entry name" value="CYTOCHROME P450 714A1"/>
    <property type="match status" value="1"/>
</dbReference>
<keyword evidence="6" id="KW-1133">Transmembrane helix</keyword>
<keyword evidence="8" id="KW-0408">Iron</keyword>
<reference evidence="11" key="1">
    <citation type="submission" date="2023-07" db="EMBL/GenBank/DDBJ databases">
        <title>A chromosome-level genome assembly of Lolium multiflorum.</title>
        <authorList>
            <person name="Chen Y."/>
            <person name="Copetti D."/>
            <person name="Kolliker R."/>
            <person name="Studer B."/>
        </authorList>
    </citation>
    <scope>NUCLEOTIDE SEQUENCE</scope>
    <source>
        <strain evidence="11">02402/16</strain>
        <tissue evidence="11">Leaf</tissue>
    </source>
</reference>
<evidence type="ECO:0000313" key="12">
    <source>
        <dbReference type="Proteomes" id="UP001231189"/>
    </source>
</evidence>
<comment type="similarity">
    <text evidence="2">Belongs to the cytochrome P450 family.</text>
</comment>
<evidence type="ECO:0000256" key="1">
    <source>
        <dbReference type="ARBA" id="ARBA00004370"/>
    </source>
</evidence>
<dbReference type="InterPro" id="IPR036396">
    <property type="entry name" value="Cyt_P450_sf"/>
</dbReference>
<dbReference type="SUPFAM" id="SSF48264">
    <property type="entry name" value="Cytochrome P450"/>
    <property type="match status" value="1"/>
</dbReference>
<dbReference type="GO" id="GO:0016020">
    <property type="term" value="C:membrane"/>
    <property type="evidence" value="ECO:0007669"/>
    <property type="project" value="UniProtKB-SubCell"/>
</dbReference>
<keyword evidence="10" id="KW-0472">Membrane</keyword>
<dbReference type="Gene3D" id="1.10.630.10">
    <property type="entry name" value="Cytochrome P450"/>
    <property type="match status" value="1"/>
</dbReference>
<dbReference type="GO" id="GO:0004497">
    <property type="term" value="F:monooxygenase activity"/>
    <property type="evidence" value="ECO:0007669"/>
    <property type="project" value="UniProtKB-KW"/>
</dbReference>
<dbReference type="InterPro" id="IPR050665">
    <property type="entry name" value="Cytochrome_P450_Monooxygen"/>
</dbReference>
<dbReference type="AlphaFoldDB" id="A0AAD8SA75"/>
<proteinExistence type="inferred from homology"/>
<evidence type="ECO:0000313" key="11">
    <source>
        <dbReference type="EMBL" id="KAK1647265.1"/>
    </source>
</evidence>
<evidence type="ECO:0000256" key="2">
    <source>
        <dbReference type="ARBA" id="ARBA00010617"/>
    </source>
</evidence>
<gene>
    <name evidence="11" type="ORF">QYE76_065070</name>
</gene>
<dbReference type="GO" id="GO:0006629">
    <property type="term" value="P:lipid metabolic process"/>
    <property type="evidence" value="ECO:0007669"/>
    <property type="project" value="UniProtKB-ARBA"/>
</dbReference>
<evidence type="ECO:0000256" key="5">
    <source>
        <dbReference type="ARBA" id="ARBA00022723"/>
    </source>
</evidence>
<dbReference type="GO" id="GO:0005506">
    <property type="term" value="F:iron ion binding"/>
    <property type="evidence" value="ECO:0007669"/>
    <property type="project" value="InterPro"/>
</dbReference>
<dbReference type="GO" id="GO:0016705">
    <property type="term" value="F:oxidoreductase activity, acting on paired donors, with incorporation or reduction of molecular oxygen"/>
    <property type="evidence" value="ECO:0007669"/>
    <property type="project" value="InterPro"/>
</dbReference>
<keyword evidence="5" id="KW-0479">Metal-binding</keyword>
<sequence length="320" mass="35190">MAMLLDCDFLHWAVVPLFKRSCVILYVSDPGMIMDMSHCTSSELGKPIYLQKSRKPLFGGGILKSNGAIWAYERKNIAPELFMENIKVMVGLIVEASVPLLEAWESMLDNSGGSRDIDVDEYLRSFSADVIVRACFGSDFATEQEILCKLRQLQKSISQQDTLVGLSVLWKYLPTKSNKEIRELEREASLLILDIEAATITTVVAFTLPTMTFCARLLRALASGPTILVSLRTSSLTTARTSASAATRPQRSPAATWCLMLLASRHASGVASLCPCRGRGSRDHHGVFVISKAVAACILDTEAVSELLSLYTKYFLSPKI</sequence>
<dbReference type="PANTHER" id="PTHR24282">
    <property type="entry name" value="CYTOCHROME P450 FAMILY MEMBER"/>
    <property type="match status" value="1"/>
</dbReference>
<evidence type="ECO:0000256" key="8">
    <source>
        <dbReference type="ARBA" id="ARBA00023004"/>
    </source>
</evidence>
<name>A0AAD8SA75_LOLMU</name>
<keyword evidence="4" id="KW-0812">Transmembrane</keyword>
<dbReference type="Pfam" id="PF00067">
    <property type="entry name" value="p450"/>
    <property type="match status" value="1"/>
</dbReference>
<keyword evidence="7" id="KW-0560">Oxidoreductase</keyword>
<evidence type="ECO:0000256" key="6">
    <source>
        <dbReference type="ARBA" id="ARBA00022989"/>
    </source>
</evidence>
<comment type="caution">
    <text evidence="11">The sequence shown here is derived from an EMBL/GenBank/DDBJ whole genome shotgun (WGS) entry which is preliminary data.</text>
</comment>
<keyword evidence="9" id="KW-0503">Monooxygenase</keyword>
<evidence type="ECO:0000256" key="4">
    <source>
        <dbReference type="ARBA" id="ARBA00022692"/>
    </source>
</evidence>
<evidence type="ECO:0000256" key="3">
    <source>
        <dbReference type="ARBA" id="ARBA00022617"/>
    </source>
</evidence>